<feature type="domain" description="UBA" evidence="6">
    <location>
        <begin position="2"/>
        <end position="43"/>
    </location>
</feature>
<reference evidence="9" key="1">
    <citation type="submission" date="2019-12" db="UniProtKB">
        <authorList>
            <consortium name="WormBaseParasite"/>
        </authorList>
    </citation>
    <scope>IDENTIFICATION</scope>
</reference>
<dbReference type="GO" id="GO:0032435">
    <property type="term" value="P:negative regulation of proteasomal ubiquitin-dependent protein catabolic process"/>
    <property type="evidence" value="ECO:0007669"/>
    <property type="project" value="TreeGrafter"/>
</dbReference>
<dbReference type="SMART" id="SM00166">
    <property type="entry name" value="UBX"/>
    <property type="match status" value="1"/>
</dbReference>
<dbReference type="Gene3D" id="1.10.8.10">
    <property type="entry name" value="DNA helicase RuvA subunit, C-terminal domain"/>
    <property type="match status" value="1"/>
</dbReference>
<dbReference type="AlphaFoldDB" id="A0A5S6Q6T7"/>
<dbReference type="InterPro" id="IPR029071">
    <property type="entry name" value="Ubiquitin-like_domsf"/>
</dbReference>
<dbReference type="PROSITE" id="PS00028">
    <property type="entry name" value="ZINC_FINGER_C2H2_1"/>
    <property type="match status" value="1"/>
</dbReference>
<protein>
    <submittedName>
        <fullName evidence="9">UBX domain-containing protein</fullName>
    </submittedName>
</protein>
<evidence type="ECO:0000256" key="2">
    <source>
        <dbReference type="ARBA" id="ARBA00022490"/>
    </source>
</evidence>
<dbReference type="GO" id="GO:0031397">
    <property type="term" value="P:negative regulation of protein ubiquitination"/>
    <property type="evidence" value="ECO:0007669"/>
    <property type="project" value="TreeGrafter"/>
</dbReference>
<evidence type="ECO:0000313" key="8">
    <source>
        <dbReference type="Proteomes" id="UP000046395"/>
    </source>
</evidence>
<evidence type="ECO:0000313" key="9">
    <source>
        <dbReference type="WBParaSite" id="TMUE_1000002870.1"/>
    </source>
</evidence>
<dbReference type="GO" id="GO:0036435">
    <property type="term" value="F:K48-linked polyubiquitin modification-dependent protein binding"/>
    <property type="evidence" value="ECO:0007669"/>
    <property type="project" value="TreeGrafter"/>
</dbReference>
<evidence type="ECO:0000256" key="5">
    <source>
        <dbReference type="SAM" id="MobiDB-lite"/>
    </source>
</evidence>
<keyword evidence="3 4" id="KW-0175">Coiled coil</keyword>
<name>A0A5S6Q6T7_TRIMR</name>
<dbReference type="PROSITE" id="PS50033">
    <property type="entry name" value="UBX"/>
    <property type="match status" value="1"/>
</dbReference>
<feature type="compositionally biased region" description="Polar residues" evidence="5">
    <location>
        <begin position="59"/>
        <end position="77"/>
    </location>
</feature>
<keyword evidence="2" id="KW-0963">Cytoplasm</keyword>
<dbReference type="InterPro" id="IPR001012">
    <property type="entry name" value="UBX_dom"/>
</dbReference>
<evidence type="ECO:0000256" key="3">
    <source>
        <dbReference type="ARBA" id="ARBA00023054"/>
    </source>
</evidence>
<feature type="region of interest" description="Disordered" evidence="5">
    <location>
        <begin position="48"/>
        <end position="77"/>
    </location>
</feature>
<evidence type="ECO:0000256" key="4">
    <source>
        <dbReference type="SAM" id="Coils"/>
    </source>
</evidence>
<dbReference type="PANTHER" id="PTHR46340">
    <property type="entry name" value="UBX DOMAIN-CONTAINING PROTEIN 1"/>
    <property type="match status" value="1"/>
</dbReference>
<dbReference type="STRING" id="70415.A0A5S6Q6T7"/>
<dbReference type="SUPFAM" id="SSF46934">
    <property type="entry name" value="UBA-like"/>
    <property type="match status" value="1"/>
</dbReference>
<dbReference type="Gene3D" id="3.10.20.90">
    <property type="entry name" value="Phosphatidylinositol 3-kinase Catalytic Subunit, Chain A, domain 1"/>
    <property type="match status" value="1"/>
</dbReference>
<evidence type="ECO:0000259" key="6">
    <source>
        <dbReference type="PROSITE" id="PS50030"/>
    </source>
</evidence>
<dbReference type="GO" id="GO:1903094">
    <property type="term" value="P:negative regulation of protein K48-linked deubiquitination"/>
    <property type="evidence" value="ECO:0007669"/>
    <property type="project" value="TreeGrafter"/>
</dbReference>
<dbReference type="InterPro" id="IPR013087">
    <property type="entry name" value="Znf_C2H2_type"/>
</dbReference>
<dbReference type="SUPFAM" id="SSF54236">
    <property type="entry name" value="Ubiquitin-like"/>
    <property type="match status" value="1"/>
</dbReference>
<evidence type="ECO:0000259" key="7">
    <source>
        <dbReference type="PROSITE" id="PS50033"/>
    </source>
</evidence>
<feature type="domain" description="UBX" evidence="7">
    <location>
        <begin position="236"/>
        <end position="313"/>
    </location>
</feature>
<organism evidence="8 9">
    <name type="scientific">Trichuris muris</name>
    <name type="common">Mouse whipworm</name>
    <dbReference type="NCBI Taxonomy" id="70415"/>
    <lineage>
        <taxon>Eukaryota</taxon>
        <taxon>Metazoa</taxon>
        <taxon>Ecdysozoa</taxon>
        <taxon>Nematoda</taxon>
        <taxon>Enoplea</taxon>
        <taxon>Dorylaimia</taxon>
        <taxon>Trichinellida</taxon>
        <taxon>Trichuridae</taxon>
        <taxon>Trichuris</taxon>
    </lineage>
</organism>
<keyword evidence="8" id="KW-1185">Reference proteome</keyword>
<accession>A0A5S6Q6T7</accession>
<feature type="coiled-coil region" evidence="4">
    <location>
        <begin position="118"/>
        <end position="153"/>
    </location>
</feature>
<dbReference type="GO" id="GO:0005737">
    <property type="term" value="C:cytoplasm"/>
    <property type="evidence" value="ECO:0007669"/>
    <property type="project" value="UniProtKB-SubCell"/>
</dbReference>
<comment type="subcellular location">
    <subcellularLocation>
        <location evidence="1">Cytoplasm</location>
    </subcellularLocation>
</comment>
<dbReference type="Proteomes" id="UP000046395">
    <property type="component" value="Unassembled WGS sequence"/>
</dbReference>
<sequence>MSASENLKVTLMEMGFDEALIDRALVSAKRSELSDLVDWIVSHENEKAPVSLNEPNPGPSTSTASDSNSLQADSNTVSMKCDDCGKTFPSAEMASGHASRVGHLNFSESTEGSKVFTPEEAKQRQKELYEKLKELKERREQEERAKAIELEKARRKGGQELTTARERLQEQEMRKWIKEKKQDKLDATRARKRVLEQIKLDRQAVSIMNRANKGGSTNNSADKHLPAATGPPQRRTDSDTCAIQVRSSDGVVLREKFGADDKLQKIYDDVAALSLIGGDFALYSTYPRRLFTEVDKQKSLRDLGLVPSASLFVSKKFEET</sequence>
<proteinExistence type="predicted"/>
<dbReference type="PROSITE" id="PS50030">
    <property type="entry name" value="UBA"/>
    <property type="match status" value="1"/>
</dbReference>
<dbReference type="PANTHER" id="PTHR46340:SF1">
    <property type="entry name" value="UBX DOMAIN-CONTAINING PROTEIN 1"/>
    <property type="match status" value="1"/>
</dbReference>
<dbReference type="Pfam" id="PF00789">
    <property type="entry name" value="UBX"/>
    <property type="match status" value="1"/>
</dbReference>
<dbReference type="InterPro" id="IPR009060">
    <property type="entry name" value="UBA-like_sf"/>
</dbReference>
<feature type="region of interest" description="Disordered" evidence="5">
    <location>
        <begin position="209"/>
        <end position="238"/>
    </location>
</feature>
<evidence type="ECO:0000256" key="1">
    <source>
        <dbReference type="ARBA" id="ARBA00004496"/>
    </source>
</evidence>
<dbReference type="GO" id="GO:0005634">
    <property type="term" value="C:nucleus"/>
    <property type="evidence" value="ECO:0007669"/>
    <property type="project" value="TreeGrafter"/>
</dbReference>
<dbReference type="InterPro" id="IPR015940">
    <property type="entry name" value="UBA"/>
</dbReference>
<dbReference type="WBParaSite" id="TMUE_1000002870.1">
    <property type="protein sequence ID" value="TMUE_1000002870.1"/>
    <property type="gene ID" value="WBGene00292760"/>
</dbReference>
<dbReference type="CDD" id="cd01767">
    <property type="entry name" value="UBX"/>
    <property type="match status" value="1"/>
</dbReference>